<proteinExistence type="predicted"/>
<reference evidence="1 2" key="1">
    <citation type="submission" date="2016-07" db="EMBL/GenBank/DDBJ databases">
        <title>Pervasive Adenine N6-methylation of Active Genes in Fungi.</title>
        <authorList>
            <consortium name="DOE Joint Genome Institute"/>
            <person name="Mondo S.J."/>
            <person name="Dannebaum R.O."/>
            <person name="Kuo R.C."/>
            <person name="Labutti K."/>
            <person name="Haridas S."/>
            <person name="Kuo A."/>
            <person name="Salamov A."/>
            <person name="Ahrendt S.R."/>
            <person name="Lipzen A."/>
            <person name="Sullivan W."/>
            <person name="Andreopoulos W.B."/>
            <person name="Clum A."/>
            <person name="Lindquist E."/>
            <person name="Daum C."/>
            <person name="Ramamoorthy G.K."/>
            <person name="Gryganskyi A."/>
            <person name="Culley D."/>
            <person name="Magnuson J.K."/>
            <person name="James T.Y."/>
            <person name="O'Malley M.A."/>
            <person name="Stajich J.E."/>
            <person name="Spatafora J.W."/>
            <person name="Visel A."/>
            <person name="Grigoriev I.V."/>
        </authorList>
    </citation>
    <scope>NUCLEOTIDE SEQUENCE [LARGE SCALE GENOMIC DNA]</scope>
    <source>
        <strain evidence="1 2">NRRL 1336</strain>
    </source>
</reference>
<dbReference type="AlphaFoldDB" id="A0A1X2ITJ1"/>
<evidence type="ECO:0000313" key="1">
    <source>
        <dbReference type="EMBL" id="ORZ22083.1"/>
    </source>
</evidence>
<protein>
    <submittedName>
        <fullName evidence="1">Uncharacterized protein</fullName>
    </submittedName>
</protein>
<keyword evidence="2" id="KW-1185">Reference proteome</keyword>
<comment type="caution">
    <text evidence="1">The sequence shown here is derived from an EMBL/GenBank/DDBJ whole genome shotgun (WGS) entry which is preliminary data.</text>
</comment>
<evidence type="ECO:0000313" key="2">
    <source>
        <dbReference type="Proteomes" id="UP000193560"/>
    </source>
</evidence>
<dbReference type="EMBL" id="MCGE01000004">
    <property type="protein sequence ID" value="ORZ22083.1"/>
    <property type="molecule type" value="Genomic_DNA"/>
</dbReference>
<dbReference type="Proteomes" id="UP000193560">
    <property type="component" value="Unassembled WGS sequence"/>
</dbReference>
<organism evidence="1 2">
    <name type="scientific">Absidia repens</name>
    <dbReference type="NCBI Taxonomy" id="90262"/>
    <lineage>
        <taxon>Eukaryota</taxon>
        <taxon>Fungi</taxon>
        <taxon>Fungi incertae sedis</taxon>
        <taxon>Mucoromycota</taxon>
        <taxon>Mucoromycotina</taxon>
        <taxon>Mucoromycetes</taxon>
        <taxon>Mucorales</taxon>
        <taxon>Cunninghamellaceae</taxon>
        <taxon>Absidia</taxon>
    </lineage>
</organism>
<name>A0A1X2ITJ1_9FUNG</name>
<accession>A0A1X2ITJ1</accession>
<sequence>MMTLCFKSDNWKKKSSLWKTKYSNKGTSDIDPGTDISNLNTFMQTNMRKAVKQRDLKIKTTCKQGQLT</sequence>
<gene>
    <name evidence="1" type="ORF">BCR42DRAFT_405458</name>
</gene>
<feature type="non-terminal residue" evidence="1">
    <location>
        <position position="68"/>
    </location>
</feature>